<evidence type="ECO:0000256" key="7">
    <source>
        <dbReference type="ARBA" id="ARBA00023125"/>
    </source>
</evidence>
<evidence type="ECO:0000259" key="11">
    <source>
        <dbReference type="PROSITE" id="PS51194"/>
    </source>
</evidence>
<dbReference type="InterPro" id="IPR027417">
    <property type="entry name" value="P-loop_NTPase"/>
</dbReference>
<organism evidence="12 13">
    <name type="scientific">candidate division WOR-1 bacterium RIFOXYB2_FULL_37_13</name>
    <dbReference type="NCBI Taxonomy" id="1802579"/>
    <lineage>
        <taxon>Bacteria</taxon>
        <taxon>Bacillati</taxon>
        <taxon>Saganbacteria</taxon>
    </lineage>
</organism>
<keyword evidence="8 9" id="KW-0234">DNA repair</keyword>
<dbReference type="InterPro" id="IPR004576">
    <property type="entry name" value="Mfd"/>
</dbReference>
<reference evidence="12 13" key="1">
    <citation type="journal article" date="2016" name="Nat. Commun.">
        <title>Thousands of microbial genomes shed light on interconnected biogeochemical processes in an aquifer system.</title>
        <authorList>
            <person name="Anantharaman K."/>
            <person name="Brown C.T."/>
            <person name="Hug L.A."/>
            <person name="Sharon I."/>
            <person name="Castelle C.J."/>
            <person name="Probst A.J."/>
            <person name="Thomas B.C."/>
            <person name="Singh A."/>
            <person name="Wilkins M.J."/>
            <person name="Karaoz U."/>
            <person name="Brodie E.L."/>
            <person name="Williams K.H."/>
            <person name="Hubbard S.S."/>
            <person name="Banfield J.F."/>
        </authorList>
    </citation>
    <scope>NUCLEOTIDE SEQUENCE [LARGE SCALE GENOMIC DNA]</scope>
</reference>
<dbReference type="InterPro" id="IPR041471">
    <property type="entry name" value="UvrB_inter"/>
</dbReference>
<evidence type="ECO:0000256" key="2">
    <source>
        <dbReference type="ARBA" id="ARBA00022741"/>
    </source>
</evidence>
<dbReference type="SMART" id="SM00982">
    <property type="entry name" value="TRCF"/>
    <property type="match status" value="1"/>
</dbReference>
<evidence type="ECO:0000256" key="5">
    <source>
        <dbReference type="ARBA" id="ARBA00022806"/>
    </source>
</evidence>
<sequence length="1007" mass="113954">MPQEIFKKIKTSDIFKKNLSKKAFLGLIGSSKSFVAAVLSSEVEKIVLITTSSSEAQWIQNEVSVFSPELQASFLPTPDAIFHGERISAEIVGKRLKVLSEFLNQDRGLLIIPIRSAMYKTSGEGFQGFKISRGGGELGLDKLVDKLVKYGYERLSVVGEHGEFSVKGGIVDVFPANSDYPVRVEFFGEEIESIRRFDPGTQRSKGQIDEINIFSNSEKREKSLVEILPKGTGVIFDEKDLLKGLSDQFLKDVSLFPEVLKDIVSFNKLEEEAKKFNPFYFSSFLQAGEEVLFSAAENYIGKHEQIKKSLLITEHSSRFVSSLNIVKGRLRSGFKFCDIEILSDKELFGIKSTMTKTGAKLVEGVGEDIRADFNIGDYVVHEDYGIAIYRGLKKIEEGEFIFLEFGGGDKLFVPPHAMGRVEKYSSEEGYKPKLSKMGGVSWKNLKSKIKKSVQDMTKELLTLYAQRNMEEKIPYSQDDAWQKELSDSFPYEETQDQLKAIEDVKRDLESIKPMERLLCGDVGYGKTEVALRAIVKVASENKQVAVLVPTTILADQHYHYFKERLMAFPLKVEMLSRFKSKSEQKKIVEQLKTGEVNIIIGTHRILQKDVGFKDLGLIVIDEEHRFGVVHKEKFKKLKRNIDLLSMTATPIPRTLYFSLAGTRNLTLIQTPPADRSPVRTYITPFNEMIIKEAILREVDRGGQVFFVHNKIESIPRIAAVLKRLLPDLSVSIAHGRMRETELEKVMEKFLTRKSEVLLCTSIIESGLDISNANTILIDNADKLGLAQLYQLRGRVGRSSARAYAYLFYDPENLRTEEAMSRLKAIQEFTSLGSGYKLALRDLEIRGAGNLLGAQQHGHLLSVGFDLYCELLDEVVKEAKGIKAPTARQVIIDIGKEGLIPESYIQDEQQRISIYRRLNLLSSLEELKDFKEELKDRFGEIPKEILKLFDFVELKIKAQKAGIISICGDKKLIIIELVDGRQKRFMVEGKDRLREIIVRLGSIFVSKK</sequence>
<evidence type="ECO:0000313" key="13">
    <source>
        <dbReference type="Proteomes" id="UP000178417"/>
    </source>
</evidence>
<dbReference type="Pfam" id="PF03461">
    <property type="entry name" value="TRCF"/>
    <property type="match status" value="1"/>
</dbReference>
<dbReference type="InterPro" id="IPR014001">
    <property type="entry name" value="Helicase_ATP-bd"/>
</dbReference>
<dbReference type="Gene3D" id="3.90.1150.50">
    <property type="entry name" value="Transcription-repair-coupling factor, D7 domain"/>
    <property type="match status" value="1"/>
</dbReference>
<comment type="similarity">
    <text evidence="9">In the N-terminal section; belongs to the UvrB family.</text>
</comment>
<comment type="function">
    <text evidence="9">Couples transcription and DNA repair by recognizing RNA polymerase (RNAP) stalled at DNA lesions. Mediates ATP-dependent release of RNAP and its truncated transcript from the DNA, and recruitment of nucleotide excision repair machinery to the damaged site.</text>
</comment>
<protein>
    <recommendedName>
        <fullName evidence="9">Transcription-repair-coupling factor</fullName>
        <shortName evidence="9">TRCF</shortName>
        <ecNumber evidence="9">3.6.4.-</ecNumber>
    </recommendedName>
</protein>
<dbReference type="EC" id="3.6.4.-" evidence="9"/>
<evidence type="ECO:0000256" key="3">
    <source>
        <dbReference type="ARBA" id="ARBA00022763"/>
    </source>
</evidence>
<dbReference type="STRING" id="1802579.A2310_04145"/>
<proteinExistence type="inferred from homology"/>
<evidence type="ECO:0000256" key="4">
    <source>
        <dbReference type="ARBA" id="ARBA00022801"/>
    </source>
</evidence>
<dbReference type="InterPro" id="IPR037235">
    <property type="entry name" value="TRCF-like_C_D7"/>
</dbReference>
<dbReference type="HAMAP" id="MF_00969">
    <property type="entry name" value="TRCF"/>
    <property type="match status" value="1"/>
</dbReference>
<keyword evidence="5" id="KW-0347">Helicase</keyword>
<comment type="similarity">
    <text evidence="9">In the C-terminal section; belongs to the helicase family. RecG subfamily.</text>
</comment>
<dbReference type="GO" id="GO:0003678">
    <property type="term" value="F:DNA helicase activity"/>
    <property type="evidence" value="ECO:0007669"/>
    <property type="project" value="TreeGrafter"/>
</dbReference>
<dbReference type="InterPro" id="IPR036101">
    <property type="entry name" value="CarD-like/TRCF_RID_sf"/>
</dbReference>
<accession>A0A1F4STN5</accession>
<dbReference type="SMART" id="SM00490">
    <property type="entry name" value="HELICc"/>
    <property type="match status" value="1"/>
</dbReference>
<dbReference type="GO" id="GO:0005737">
    <property type="term" value="C:cytoplasm"/>
    <property type="evidence" value="ECO:0007669"/>
    <property type="project" value="UniProtKB-SubCell"/>
</dbReference>
<dbReference type="SMART" id="SM01058">
    <property type="entry name" value="CarD_TRCF"/>
    <property type="match status" value="1"/>
</dbReference>
<dbReference type="Proteomes" id="UP000178417">
    <property type="component" value="Unassembled WGS sequence"/>
</dbReference>
<dbReference type="Pfam" id="PF17757">
    <property type="entry name" value="UvrB_inter"/>
    <property type="match status" value="1"/>
</dbReference>
<dbReference type="GO" id="GO:0006355">
    <property type="term" value="P:regulation of DNA-templated transcription"/>
    <property type="evidence" value="ECO:0007669"/>
    <property type="project" value="UniProtKB-UniRule"/>
</dbReference>
<dbReference type="AlphaFoldDB" id="A0A1F4STN5"/>
<dbReference type="InterPro" id="IPR005118">
    <property type="entry name" value="TRCF_C"/>
</dbReference>
<evidence type="ECO:0000259" key="10">
    <source>
        <dbReference type="PROSITE" id="PS51192"/>
    </source>
</evidence>
<comment type="caution">
    <text evidence="12">The sequence shown here is derived from an EMBL/GenBank/DDBJ whole genome shotgun (WGS) entry which is preliminary data.</text>
</comment>
<comment type="subcellular location">
    <subcellularLocation>
        <location evidence="9">Cytoplasm</location>
    </subcellularLocation>
</comment>
<dbReference type="Pfam" id="PF00270">
    <property type="entry name" value="DEAD"/>
    <property type="match status" value="1"/>
</dbReference>
<dbReference type="SUPFAM" id="SSF143517">
    <property type="entry name" value="TRCF domain-like"/>
    <property type="match status" value="1"/>
</dbReference>
<evidence type="ECO:0000256" key="8">
    <source>
        <dbReference type="ARBA" id="ARBA00023204"/>
    </source>
</evidence>
<evidence type="ECO:0000313" key="12">
    <source>
        <dbReference type="EMBL" id="OGC23790.1"/>
    </source>
</evidence>
<feature type="domain" description="Helicase ATP-binding" evidence="10">
    <location>
        <begin position="507"/>
        <end position="668"/>
    </location>
</feature>
<dbReference type="InterPro" id="IPR047112">
    <property type="entry name" value="RecG/Mfd"/>
</dbReference>
<gene>
    <name evidence="9" type="primary">mfd</name>
    <name evidence="12" type="ORF">A2310_04145</name>
</gene>
<keyword evidence="2 9" id="KW-0547">Nucleotide-binding</keyword>
<dbReference type="Gene3D" id="2.40.10.170">
    <property type="match status" value="1"/>
</dbReference>
<evidence type="ECO:0000256" key="1">
    <source>
        <dbReference type="ARBA" id="ARBA00022490"/>
    </source>
</evidence>
<keyword evidence="7 9" id="KW-0238">DNA-binding</keyword>
<dbReference type="PANTHER" id="PTHR47964">
    <property type="entry name" value="ATP-DEPENDENT DNA HELICASE HOMOLOG RECG, CHLOROPLASTIC"/>
    <property type="match status" value="1"/>
</dbReference>
<dbReference type="PROSITE" id="PS51194">
    <property type="entry name" value="HELICASE_CTER"/>
    <property type="match status" value="1"/>
</dbReference>
<dbReference type="CDD" id="cd17991">
    <property type="entry name" value="DEXHc_TRCF"/>
    <property type="match status" value="1"/>
</dbReference>
<keyword evidence="4 9" id="KW-0378">Hydrolase</keyword>
<keyword evidence="1 9" id="KW-0963">Cytoplasm</keyword>
<dbReference type="InterPro" id="IPR001650">
    <property type="entry name" value="Helicase_C-like"/>
</dbReference>
<dbReference type="SUPFAM" id="SSF52540">
    <property type="entry name" value="P-loop containing nucleoside triphosphate hydrolases"/>
    <property type="match status" value="3"/>
</dbReference>
<dbReference type="InterPro" id="IPR003711">
    <property type="entry name" value="CarD-like/TRCF_RID"/>
</dbReference>
<keyword evidence="6 9" id="KW-0067">ATP-binding</keyword>
<dbReference type="SUPFAM" id="SSF141259">
    <property type="entry name" value="CarD-like"/>
    <property type="match status" value="1"/>
</dbReference>
<dbReference type="GO" id="GO:0000716">
    <property type="term" value="P:transcription-coupled nucleotide-excision repair, DNA damage recognition"/>
    <property type="evidence" value="ECO:0007669"/>
    <property type="project" value="UniProtKB-UniRule"/>
</dbReference>
<evidence type="ECO:0000256" key="6">
    <source>
        <dbReference type="ARBA" id="ARBA00022840"/>
    </source>
</evidence>
<dbReference type="NCBIfam" id="TIGR00580">
    <property type="entry name" value="mfd"/>
    <property type="match status" value="1"/>
</dbReference>
<evidence type="ECO:0000256" key="9">
    <source>
        <dbReference type="HAMAP-Rule" id="MF_00969"/>
    </source>
</evidence>
<dbReference type="PROSITE" id="PS51192">
    <property type="entry name" value="HELICASE_ATP_BIND_1"/>
    <property type="match status" value="1"/>
</dbReference>
<feature type="domain" description="Helicase C-terminal" evidence="11">
    <location>
        <begin position="689"/>
        <end position="843"/>
    </location>
</feature>
<dbReference type="GO" id="GO:0005524">
    <property type="term" value="F:ATP binding"/>
    <property type="evidence" value="ECO:0007669"/>
    <property type="project" value="UniProtKB-UniRule"/>
</dbReference>
<dbReference type="Pfam" id="PF02559">
    <property type="entry name" value="CarD_TRCF_RID"/>
    <property type="match status" value="1"/>
</dbReference>
<dbReference type="InterPro" id="IPR011545">
    <property type="entry name" value="DEAD/DEAH_box_helicase_dom"/>
</dbReference>
<dbReference type="SMART" id="SM00487">
    <property type="entry name" value="DEXDc"/>
    <property type="match status" value="1"/>
</dbReference>
<dbReference type="GO" id="GO:0003684">
    <property type="term" value="F:damaged DNA binding"/>
    <property type="evidence" value="ECO:0007669"/>
    <property type="project" value="InterPro"/>
</dbReference>
<dbReference type="Pfam" id="PF00271">
    <property type="entry name" value="Helicase_C"/>
    <property type="match status" value="1"/>
</dbReference>
<dbReference type="EMBL" id="MEUB01000014">
    <property type="protein sequence ID" value="OGC23790.1"/>
    <property type="molecule type" value="Genomic_DNA"/>
</dbReference>
<dbReference type="PANTHER" id="PTHR47964:SF1">
    <property type="entry name" value="ATP-DEPENDENT DNA HELICASE HOMOLOG RECG, CHLOROPLASTIC"/>
    <property type="match status" value="1"/>
</dbReference>
<dbReference type="Gene3D" id="3.40.50.300">
    <property type="entry name" value="P-loop containing nucleotide triphosphate hydrolases"/>
    <property type="match status" value="2"/>
</dbReference>
<dbReference type="Gene3D" id="3.30.2060.10">
    <property type="entry name" value="Penicillin-binding protein 1b domain"/>
    <property type="match status" value="1"/>
</dbReference>
<keyword evidence="3 9" id="KW-0227">DNA damage</keyword>
<dbReference type="GO" id="GO:0016787">
    <property type="term" value="F:hydrolase activity"/>
    <property type="evidence" value="ECO:0007669"/>
    <property type="project" value="UniProtKB-KW"/>
</dbReference>
<name>A0A1F4STN5_UNCSA</name>